<dbReference type="SUPFAM" id="SSF47370">
    <property type="entry name" value="Bromodomain"/>
    <property type="match status" value="3"/>
</dbReference>
<dbReference type="GO" id="GO:0003682">
    <property type="term" value="F:chromatin binding"/>
    <property type="evidence" value="ECO:0007669"/>
    <property type="project" value="TreeGrafter"/>
</dbReference>
<feature type="compositionally biased region" description="Pro residues" evidence="3">
    <location>
        <begin position="919"/>
        <end position="939"/>
    </location>
</feature>
<evidence type="ECO:0000313" key="6">
    <source>
        <dbReference type="Proteomes" id="UP000467700"/>
    </source>
</evidence>
<feature type="domain" description="Bromo" evidence="4">
    <location>
        <begin position="1018"/>
        <end position="1090"/>
    </location>
</feature>
<dbReference type="InterPro" id="IPR057345">
    <property type="entry name" value="Ig-like_TAF2"/>
</dbReference>
<dbReference type="Pfam" id="PF25316">
    <property type="entry name" value="TAF2_3rd"/>
    <property type="match status" value="1"/>
</dbReference>
<accession>A0A8S0XSD1</accession>
<feature type="compositionally biased region" description="Basic and acidic residues" evidence="3">
    <location>
        <begin position="858"/>
        <end position="887"/>
    </location>
</feature>
<reference evidence="5 6" key="1">
    <citation type="submission" date="2020-01" db="EMBL/GenBank/DDBJ databases">
        <authorList>
            <person name="Gupta K D."/>
        </authorList>
    </citation>
    <scope>NUCLEOTIDE SEQUENCE [LARGE SCALE GENOMIC DNA]</scope>
</reference>
<evidence type="ECO:0000313" key="5">
    <source>
        <dbReference type="EMBL" id="CAA7264751.1"/>
    </source>
</evidence>
<dbReference type="GO" id="GO:0000976">
    <property type="term" value="F:transcription cis-regulatory region binding"/>
    <property type="evidence" value="ECO:0007669"/>
    <property type="project" value="TreeGrafter"/>
</dbReference>
<protein>
    <recommendedName>
        <fullName evidence="4">Bromo domain-containing protein</fullName>
    </recommendedName>
</protein>
<dbReference type="Gene3D" id="1.20.920.10">
    <property type="entry name" value="Bromodomain-like"/>
    <property type="match status" value="3"/>
</dbReference>
<dbReference type="Pfam" id="PF25577">
    <property type="entry name" value="TPR_TAF2_C"/>
    <property type="match status" value="1"/>
</dbReference>
<comment type="caution">
    <text evidence="5">The sequence shown here is derived from an EMBL/GenBank/DDBJ whole genome shotgun (WGS) entry which is preliminary data.</text>
</comment>
<dbReference type="GO" id="GO:0005669">
    <property type="term" value="C:transcription factor TFIID complex"/>
    <property type="evidence" value="ECO:0007669"/>
    <property type="project" value="InterPro"/>
</dbReference>
<dbReference type="GO" id="GO:0016251">
    <property type="term" value="F:RNA polymerase II general transcription initiation factor activity"/>
    <property type="evidence" value="ECO:0007669"/>
    <property type="project" value="TreeGrafter"/>
</dbReference>
<proteinExistence type="predicted"/>
<dbReference type="PRINTS" id="PR00503">
    <property type="entry name" value="BROMODOMAIN"/>
</dbReference>
<feature type="compositionally biased region" description="Low complexity" evidence="3">
    <location>
        <begin position="610"/>
        <end position="631"/>
    </location>
</feature>
<sequence length="1244" mass="139246">MTIRIHEADGTPYEHVLDIRSPFKRYEVPFNTKYKRVRRNTKRYLARQAAAQAAAEGDAEAAEAMGMVDIGFGLEIWEKEQERENWKVADWTEEDEGIMSGATYEWIRMDADFEWIANIKFEQPDFMWVSQLQRDRDVVAQLEAVYALAEKPTAIVSSTLTKTVLVSNYYYRIRSEAALALCAIRKLDFLGLFHLFKLFLRYCYDPEDPNQDLFSHKYVPKPNDFADLPEYFVRKSLVSAISQVRFENGKTPTVVRQFFIDQLRYNDNTSNLYSDGLYISTVISAAAYANISTAPPERGELLPSETRTEYTTEDMDLVKLTRTEVDRYRSMDRLIPSPHNIVTIAAMEFYMALGIANLVHTHPRIFFPFTREGNYTQVRVAAFDGLFLTKWYTPQIMRYILAVMANDSCRVIRRHVARNACSSLALLVQMGEMKATAKESESLLIEEDGNSQEKLKESKKSEMETMIKVLRKDREVGKNEILREFLMPIALNPDVDHEARWCILKLADLLIRPVEEAPPSVKIHIPSTPVIETAPPLPAVKVPGKAPRIIKSGGPPSKAPLVTLNPPTKLRLPASPHPDVNPPKLPNTPAAEAPKKAVVFTHPANILPAPKVKVKPSASKPSASKPNAKPSHVPKPQSGGMSLNDLRASRNALKKLKANKHAGPFLQPVDPIRDHAPHYYDIIKDPMDLSTMGAKLEEGMYKDRFSFQADFRLMIANAKTYNLPDHFVHKEAITLETFFEKQWAIINKTLEAADKARPPPPPTPATAPKATPRILPPVPKAFPEPGVVPIPAVPQRRDSTPSAASSSRPTIKLKVGSHPHAKGPEPVQIQKPHKKKPKLTDSPSSLVLDAPPPPYVDDGSHDLLQEVLAIEREKNEQRQRSLAERHTPGVVVNGKRKHIDLDEDEILDLATSPKKERPSPPGPSKPHPGPPHKPVPPPIRIKKDNPVDSSRPATATSSPAPAPTPAPTPVSAPAPSSKGKEKERDTVTSSAPSPAPRRPMQATPINLKKCKEFLKAVVKVPEAPIFLTPVDPARDGCPTYFDEIKHPMDFGTISKKLDEGKYATMESFKADVDLVFRNCYQFNPPGTYPTVCADAVEKVSRKEWPKALGRKLAKEEKRGLQGIMTTLFKDPAFWIFFEPVDPVALGIPTYFDVIPRKDARDLRTIRQKLDSDKYETPEAFEADLELMVQNAIKFNGQESEVGPIALAIQRRVQELMSAWRSSLAKKRKDADYGTPQPAKKLKMG</sequence>
<dbReference type="PROSITE" id="PS00633">
    <property type="entry name" value="BROMODOMAIN_1"/>
    <property type="match status" value="1"/>
</dbReference>
<feature type="compositionally biased region" description="Pro residues" evidence="3">
    <location>
        <begin position="575"/>
        <end position="586"/>
    </location>
</feature>
<feature type="compositionally biased region" description="Low complexity" evidence="3">
    <location>
        <begin position="949"/>
        <end position="959"/>
    </location>
</feature>
<feature type="region of interest" description="Disordered" evidence="3">
    <location>
        <begin position="752"/>
        <end position="1004"/>
    </location>
</feature>
<feature type="compositionally biased region" description="Pro residues" evidence="3">
    <location>
        <begin position="960"/>
        <end position="972"/>
    </location>
</feature>
<organism evidence="5 6">
    <name type="scientific">Cyclocybe aegerita</name>
    <name type="common">Black poplar mushroom</name>
    <name type="synonym">Agrocybe aegerita</name>
    <dbReference type="NCBI Taxonomy" id="1973307"/>
    <lineage>
        <taxon>Eukaryota</taxon>
        <taxon>Fungi</taxon>
        <taxon>Dikarya</taxon>
        <taxon>Basidiomycota</taxon>
        <taxon>Agaricomycotina</taxon>
        <taxon>Agaricomycetes</taxon>
        <taxon>Agaricomycetidae</taxon>
        <taxon>Agaricales</taxon>
        <taxon>Agaricineae</taxon>
        <taxon>Bolbitiaceae</taxon>
        <taxon>Cyclocybe</taxon>
    </lineage>
</organism>
<feature type="domain" description="Bromo" evidence="4">
    <location>
        <begin position="657"/>
        <end position="729"/>
    </location>
</feature>
<feature type="region of interest" description="Disordered" evidence="3">
    <location>
        <begin position="610"/>
        <end position="644"/>
    </location>
</feature>
<feature type="compositionally biased region" description="Pro residues" evidence="3">
    <location>
        <begin position="774"/>
        <end position="792"/>
    </location>
</feature>
<dbReference type="InterPro" id="IPR057991">
    <property type="entry name" value="TPR_TAF2_C"/>
</dbReference>
<dbReference type="GO" id="GO:0006367">
    <property type="term" value="P:transcription initiation at RNA polymerase II promoter"/>
    <property type="evidence" value="ECO:0007669"/>
    <property type="project" value="TreeGrafter"/>
</dbReference>
<dbReference type="SMART" id="SM00297">
    <property type="entry name" value="BROMO"/>
    <property type="match status" value="3"/>
</dbReference>
<dbReference type="InterPro" id="IPR018359">
    <property type="entry name" value="Bromodomain_CS"/>
</dbReference>
<dbReference type="InterPro" id="IPR036427">
    <property type="entry name" value="Bromodomain-like_sf"/>
</dbReference>
<keyword evidence="6" id="KW-1185">Reference proteome</keyword>
<dbReference type="InterPro" id="IPR037813">
    <property type="entry name" value="TAF2"/>
</dbReference>
<dbReference type="PANTHER" id="PTHR15137:SF9">
    <property type="entry name" value="TRANSCRIPTION INITIATION FACTOR TFIID SUBUNIT 2"/>
    <property type="match status" value="1"/>
</dbReference>
<dbReference type="PANTHER" id="PTHR15137">
    <property type="entry name" value="TRANSCRIPTION INITIATION FACTOR TFIID"/>
    <property type="match status" value="1"/>
</dbReference>
<dbReference type="InterPro" id="IPR001487">
    <property type="entry name" value="Bromodomain"/>
</dbReference>
<evidence type="ECO:0000256" key="2">
    <source>
        <dbReference type="PROSITE-ProRule" id="PRU00035"/>
    </source>
</evidence>
<dbReference type="AlphaFoldDB" id="A0A8S0XSD1"/>
<keyword evidence="1 2" id="KW-0103">Bromodomain</keyword>
<feature type="region of interest" description="Disordered" evidence="3">
    <location>
        <begin position="566"/>
        <end position="590"/>
    </location>
</feature>
<dbReference type="EMBL" id="CACVBS010000046">
    <property type="protein sequence ID" value="CAA7264751.1"/>
    <property type="molecule type" value="Genomic_DNA"/>
</dbReference>
<dbReference type="Proteomes" id="UP000467700">
    <property type="component" value="Unassembled WGS sequence"/>
</dbReference>
<feature type="domain" description="Bromo" evidence="4">
    <location>
        <begin position="1128"/>
        <end position="1202"/>
    </location>
</feature>
<evidence type="ECO:0000259" key="4">
    <source>
        <dbReference type="PROSITE" id="PS50014"/>
    </source>
</evidence>
<dbReference type="PROSITE" id="PS50014">
    <property type="entry name" value="BROMODOMAIN_2"/>
    <property type="match status" value="3"/>
</dbReference>
<dbReference type="GO" id="GO:0006325">
    <property type="term" value="P:chromatin organization"/>
    <property type="evidence" value="ECO:0007669"/>
    <property type="project" value="UniProtKB-ARBA"/>
</dbReference>
<gene>
    <name evidence="5" type="ORF">AAE3_LOCUS7220</name>
</gene>
<feature type="compositionally biased region" description="Low complexity" evidence="3">
    <location>
        <begin position="800"/>
        <end position="810"/>
    </location>
</feature>
<dbReference type="Pfam" id="PF00439">
    <property type="entry name" value="Bromodomain"/>
    <property type="match status" value="3"/>
</dbReference>
<evidence type="ECO:0000256" key="3">
    <source>
        <dbReference type="SAM" id="MobiDB-lite"/>
    </source>
</evidence>
<evidence type="ECO:0000256" key="1">
    <source>
        <dbReference type="ARBA" id="ARBA00023117"/>
    </source>
</evidence>
<name>A0A8S0XSD1_CYCAE</name>
<dbReference type="OrthoDB" id="308861at2759"/>